<dbReference type="InterPro" id="IPR000301">
    <property type="entry name" value="Tetraspanin_animals"/>
</dbReference>
<evidence type="ECO:0000313" key="10">
    <source>
        <dbReference type="RefSeq" id="XP_013385777.1"/>
    </source>
</evidence>
<evidence type="ECO:0000256" key="3">
    <source>
        <dbReference type="ARBA" id="ARBA00022692"/>
    </source>
</evidence>
<dbReference type="GO" id="GO:0005886">
    <property type="term" value="C:plasma membrane"/>
    <property type="evidence" value="ECO:0007669"/>
    <property type="project" value="TreeGrafter"/>
</dbReference>
<feature type="transmembrane region" description="Helical" evidence="6">
    <location>
        <begin position="12"/>
        <end position="37"/>
    </location>
</feature>
<dbReference type="Proteomes" id="UP000085678">
    <property type="component" value="Unplaced"/>
</dbReference>
<dbReference type="Gene3D" id="1.10.1450.10">
    <property type="entry name" value="Tetraspanin"/>
    <property type="match status" value="1"/>
</dbReference>
<evidence type="ECO:0000256" key="6">
    <source>
        <dbReference type="RuleBase" id="RU361218"/>
    </source>
</evidence>
<organism evidence="10">
    <name type="scientific">Lingula anatina</name>
    <name type="common">Brachiopod</name>
    <name type="synonym">Lingula unguis</name>
    <dbReference type="NCBI Taxonomy" id="7574"/>
    <lineage>
        <taxon>Eukaryota</taxon>
        <taxon>Metazoa</taxon>
        <taxon>Spiralia</taxon>
        <taxon>Lophotrochozoa</taxon>
        <taxon>Brachiopoda</taxon>
        <taxon>Linguliformea</taxon>
        <taxon>Lingulata</taxon>
        <taxon>Lingulida</taxon>
        <taxon>Linguloidea</taxon>
        <taxon>Lingulidae</taxon>
        <taxon>Lingula</taxon>
    </lineage>
</organism>
<name>A0A1S3HIE5_LINAN</name>
<evidence type="ECO:0000313" key="9">
    <source>
        <dbReference type="RefSeq" id="XP_013385775.1"/>
    </source>
</evidence>
<dbReference type="GeneID" id="106155457"/>
<dbReference type="PIRSF" id="PIRSF002419">
    <property type="entry name" value="Tetraspanin"/>
    <property type="match status" value="1"/>
</dbReference>
<comment type="similarity">
    <text evidence="2 6">Belongs to the tetraspanin (TM4SF) family.</text>
</comment>
<feature type="transmembrane region" description="Helical" evidence="6">
    <location>
        <begin position="101"/>
        <end position="125"/>
    </location>
</feature>
<dbReference type="KEGG" id="lak:106155457"/>
<evidence type="ECO:0000313" key="8">
    <source>
        <dbReference type="RefSeq" id="XP_013385774.1"/>
    </source>
</evidence>
<dbReference type="RefSeq" id="XP_013385775.1">
    <property type="nucleotide sequence ID" value="XM_013530321.2"/>
</dbReference>
<dbReference type="PANTHER" id="PTHR19282">
    <property type="entry name" value="TETRASPANIN"/>
    <property type="match status" value="1"/>
</dbReference>
<keyword evidence="7" id="KW-1185">Reference proteome</keyword>
<dbReference type="RefSeq" id="XP_013385777.1">
    <property type="nucleotide sequence ID" value="XM_013530323.2"/>
</dbReference>
<evidence type="ECO:0000256" key="2">
    <source>
        <dbReference type="ARBA" id="ARBA00006840"/>
    </source>
</evidence>
<protein>
    <recommendedName>
        <fullName evidence="6">Tetraspanin</fullName>
    </recommendedName>
</protein>
<sequence length="295" mass="31242">MGLGCGAKCAKYILFVFNIIFFLLGGACLGVGIWVLLDSNASNWIDKLLNINSDVAGITSSFDVAGLLKTGAYMLIAGGGAVFVIGFLGCCGAVKEWRPLLVLYAILIGIIFIIEITGGVLAVVFNGRVQTEVKTYLTGTIKDKFDGKLNTSEPISLAWNYAMGELQCCGVTNGSDFNNASAWDKTVTYNGASVTVTYPLSCCKLTDSGKTKYKNGQIGSLSNSDYVDIANCVNSPSTTNANIDIGCYDKVKDLVMSYSSIVLGIGIGIAVVQLLGIIFACCLCRSITKNLNEVV</sequence>
<feature type="transmembrane region" description="Helical" evidence="6">
    <location>
        <begin position="261"/>
        <end position="283"/>
    </location>
</feature>
<evidence type="ECO:0000256" key="5">
    <source>
        <dbReference type="ARBA" id="ARBA00023136"/>
    </source>
</evidence>
<comment type="subcellular location">
    <subcellularLocation>
        <location evidence="1 6">Membrane</location>
        <topology evidence="1 6">Multi-pass membrane protein</topology>
    </subcellularLocation>
</comment>
<gene>
    <name evidence="8 9 10" type="primary">LOC106155457</name>
</gene>
<keyword evidence="4 6" id="KW-1133">Transmembrane helix</keyword>
<dbReference type="OrthoDB" id="6254918at2759"/>
<evidence type="ECO:0000313" key="7">
    <source>
        <dbReference type="Proteomes" id="UP000085678"/>
    </source>
</evidence>
<evidence type="ECO:0000256" key="1">
    <source>
        <dbReference type="ARBA" id="ARBA00004141"/>
    </source>
</evidence>
<evidence type="ECO:0000256" key="4">
    <source>
        <dbReference type="ARBA" id="ARBA00022989"/>
    </source>
</evidence>
<proteinExistence type="inferred from homology"/>
<dbReference type="AlphaFoldDB" id="A0A1S3HIE5"/>
<dbReference type="InterPro" id="IPR008952">
    <property type="entry name" value="Tetraspanin_EC2_sf"/>
</dbReference>
<dbReference type="CDD" id="cd03156">
    <property type="entry name" value="uroplakin_I_like_LEL"/>
    <property type="match status" value="1"/>
</dbReference>
<dbReference type="PRINTS" id="PR00259">
    <property type="entry name" value="TMFOUR"/>
</dbReference>
<keyword evidence="5 6" id="KW-0472">Membrane</keyword>
<dbReference type="PANTHER" id="PTHR19282:SF552">
    <property type="entry name" value="TETRASPANIN"/>
    <property type="match status" value="1"/>
</dbReference>
<dbReference type="SUPFAM" id="SSF48652">
    <property type="entry name" value="Tetraspanin"/>
    <property type="match status" value="1"/>
</dbReference>
<dbReference type="Pfam" id="PF00335">
    <property type="entry name" value="Tetraspanin"/>
    <property type="match status" value="1"/>
</dbReference>
<dbReference type="InterPro" id="IPR018499">
    <property type="entry name" value="Tetraspanin/Peripherin"/>
</dbReference>
<reference evidence="8 9" key="1">
    <citation type="submission" date="2023-09" db="UniProtKB">
        <authorList>
            <consortium name="RefSeq"/>
        </authorList>
    </citation>
    <scope>IDENTIFICATION</scope>
    <source>
        <tissue evidence="8 9">Gonads</tissue>
    </source>
</reference>
<keyword evidence="3 6" id="KW-0812">Transmembrane</keyword>
<dbReference type="RefSeq" id="XP_013385774.1">
    <property type="nucleotide sequence ID" value="XM_013530320.2"/>
</dbReference>
<accession>A0A1S3HIE5</accession>
<feature type="transmembrane region" description="Helical" evidence="6">
    <location>
        <begin position="72"/>
        <end position="94"/>
    </location>
</feature>